<sequence length="319" mass="36270">MRVLITGITGFAGSHLVDYILKEHPDVEIFGIRRWRSRTETIKHFQDDIKIVECELRDLTSVFKVVQDIRPDRIFHLAAQSFVPTSWASPADSLNTNIIGQLNIFEAVRSLEISPWIQIACSSEEYGMVYDNEVPITESNPLRPLSPYAVSKVGQDMMGYQYSESYGMKIIRTRGFNHTGPRRGDVFVCSDFAKQIVDIEKKKRPPVIKVGNLEAKRDFTDVRDMVRAYWLALDGNCAPGEVYNIASGTTHTIQSVLDRLLSMTDAAITVEEDSARLRPSDVQILLGDYSRFKAATGWEPTIPFEQTLQDILDYWRARD</sequence>
<dbReference type="InterPro" id="IPR036291">
    <property type="entry name" value="NAD(P)-bd_dom_sf"/>
</dbReference>
<dbReference type="SUPFAM" id="SSF51735">
    <property type="entry name" value="NAD(P)-binding Rossmann-fold domains"/>
    <property type="match status" value="1"/>
</dbReference>
<evidence type="ECO:0000313" key="2">
    <source>
        <dbReference type="EMBL" id="PID59033.1"/>
    </source>
</evidence>
<dbReference type="Gene3D" id="3.90.25.10">
    <property type="entry name" value="UDP-galactose 4-epimerase, domain 1"/>
    <property type="match status" value="1"/>
</dbReference>
<organism evidence="2 3">
    <name type="scientific">candidate division KSB3 bacterium</name>
    <dbReference type="NCBI Taxonomy" id="2044937"/>
    <lineage>
        <taxon>Bacteria</taxon>
        <taxon>candidate division KSB3</taxon>
    </lineage>
</organism>
<name>A0A2G6EAB4_9BACT</name>
<dbReference type="CDD" id="cd05260">
    <property type="entry name" value="GDP_MD_SDR_e"/>
    <property type="match status" value="1"/>
</dbReference>
<dbReference type="AlphaFoldDB" id="A0A2G6EAB4"/>
<gene>
    <name evidence="2" type="ORF">CSB45_01065</name>
</gene>
<dbReference type="PANTHER" id="PTHR43000">
    <property type="entry name" value="DTDP-D-GLUCOSE 4,6-DEHYDRATASE-RELATED"/>
    <property type="match status" value="1"/>
</dbReference>
<dbReference type="Proteomes" id="UP000229740">
    <property type="component" value="Unassembled WGS sequence"/>
</dbReference>
<protein>
    <submittedName>
        <fullName evidence="2">GDP-mannose 4,6-dehydratase</fullName>
    </submittedName>
</protein>
<dbReference type="EMBL" id="PDPS01000020">
    <property type="protein sequence ID" value="PID59033.1"/>
    <property type="molecule type" value="Genomic_DNA"/>
</dbReference>
<accession>A0A2G6EAB4</accession>
<dbReference type="InterPro" id="IPR016040">
    <property type="entry name" value="NAD(P)-bd_dom"/>
</dbReference>
<evidence type="ECO:0000313" key="3">
    <source>
        <dbReference type="Proteomes" id="UP000229740"/>
    </source>
</evidence>
<dbReference type="Gene3D" id="3.40.50.720">
    <property type="entry name" value="NAD(P)-binding Rossmann-like Domain"/>
    <property type="match status" value="1"/>
</dbReference>
<dbReference type="Pfam" id="PF16363">
    <property type="entry name" value="GDP_Man_Dehyd"/>
    <property type="match status" value="1"/>
</dbReference>
<proteinExistence type="predicted"/>
<feature type="domain" description="NAD(P)-binding" evidence="1">
    <location>
        <begin position="4"/>
        <end position="310"/>
    </location>
</feature>
<comment type="caution">
    <text evidence="2">The sequence shown here is derived from an EMBL/GenBank/DDBJ whole genome shotgun (WGS) entry which is preliminary data.</text>
</comment>
<evidence type="ECO:0000259" key="1">
    <source>
        <dbReference type="Pfam" id="PF16363"/>
    </source>
</evidence>
<reference evidence="2 3" key="1">
    <citation type="submission" date="2017-10" db="EMBL/GenBank/DDBJ databases">
        <title>Novel microbial diversity and functional potential in the marine mammal oral microbiome.</title>
        <authorList>
            <person name="Dudek N.K."/>
            <person name="Sun C.L."/>
            <person name="Burstein D."/>
            <person name="Kantor R.S."/>
            <person name="Aliaga Goltsman D.S."/>
            <person name="Bik E.M."/>
            <person name="Thomas B.C."/>
            <person name="Banfield J.F."/>
            <person name="Relman D.A."/>
        </authorList>
    </citation>
    <scope>NUCLEOTIDE SEQUENCE [LARGE SCALE GENOMIC DNA]</scope>
    <source>
        <strain evidence="2">DOLZORAL124_49_17</strain>
    </source>
</reference>